<sequence length="72" mass="7740">MQNIVSGADVLTPGWSTTSDALEARPTTRDGEQIGWTGDRVRPRIAGAASLLWLSFLRLSGHAGVRDLLSPH</sequence>
<dbReference type="EMBL" id="RIBY02002334">
    <property type="protein sequence ID" value="KAH9819316.1"/>
    <property type="molecule type" value="Genomic_DNA"/>
</dbReference>
<organism evidence="1 2">
    <name type="scientific">Teratosphaeria destructans</name>
    <dbReference type="NCBI Taxonomy" id="418781"/>
    <lineage>
        <taxon>Eukaryota</taxon>
        <taxon>Fungi</taxon>
        <taxon>Dikarya</taxon>
        <taxon>Ascomycota</taxon>
        <taxon>Pezizomycotina</taxon>
        <taxon>Dothideomycetes</taxon>
        <taxon>Dothideomycetidae</taxon>
        <taxon>Mycosphaerellales</taxon>
        <taxon>Teratosphaeriaceae</taxon>
        <taxon>Teratosphaeria</taxon>
    </lineage>
</organism>
<evidence type="ECO:0000313" key="2">
    <source>
        <dbReference type="Proteomes" id="UP001138500"/>
    </source>
</evidence>
<reference evidence="1 2" key="2">
    <citation type="journal article" date="2021" name="Curr. Genet.">
        <title>Genetic response to nitrogen starvation in the aggressive Eucalyptus foliar pathogen Teratosphaeria destructans.</title>
        <authorList>
            <person name="Havenga M."/>
            <person name="Wingfield B.D."/>
            <person name="Wingfield M.J."/>
            <person name="Dreyer L.L."/>
            <person name="Roets F."/>
            <person name="Aylward J."/>
        </authorList>
    </citation>
    <scope>NUCLEOTIDE SEQUENCE [LARGE SCALE GENOMIC DNA]</scope>
    <source>
        <strain evidence="1">CMW44962</strain>
    </source>
</reference>
<keyword evidence="2" id="KW-1185">Reference proteome</keyword>
<evidence type="ECO:0000313" key="1">
    <source>
        <dbReference type="EMBL" id="KAH9819316.1"/>
    </source>
</evidence>
<dbReference type="Proteomes" id="UP001138500">
    <property type="component" value="Unassembled WGS sequence"/>
</dbReference>
<proteinExistence type="predicted"/>
<comment type="caution">
    <text evidence="1">The sequence shown here is derived from an EMBL/GenBank/DDBJ whole genome shotgun (WGS) entry which is preliminary data.</text>
</comment>
<gene>
    <name evidence="1" type="ORF">Tdes44962_MAKER05262</name>
</gene>
<name>A0A9W7SK96_9PEZI</name>
<protein>
    <submittedName>
        <fullName evidence="1">Uncharacterized protein</fullName>
    </submittedName>
</protein>
<accession>A0A9W7SK96</accession>
<dbReference type="AlphaFoldDB" id="A0A9W7SK96"/>
<reference evidence="1 2" key="1">
    <citation type="journal article" date="2018" name="IMA Fungus">
        <title>IMA Genome-F 10: Nine draft genome sequences of Claviceps purpurea s.lat., including C. arundinis, C. humidiphila, and C. cf. spartinae, pseudomolecules for the pitch canker pathogen Fusarium circinatum, draft genome of Davidsoniella eucalypti, Grosmannia galeiformis, Quambalaria eucalypti, and Teratosphaeria destructans.</title>
        <authorList>
            <person name="Wingfield B.D."/>
            <person name="Liu M."/>
            <person name="Nguyen H.D."/>
            <person name="Lane F.A."/>
            <person name="Morgan S.W."/>
            <person name="De Vos L."/>
            <person name="Wilken P.M."/>
            <person name="Duong T.A."/>
            <person name="Aylward J."/>
            <person name="Coetzee M.P."/>
            <person name="Dadej K."/>
            <person name="De Beer Z.W."/>
            <person name="Findlay W."/>
            <person name="Havenga M."/>
            <person name="Kolarik M."/>
            <person name="Menzies J.G."/>
            <person name="Naidoo K."/>
            <person name="Pochopski O."/>
            <person name="Shoukouhi P."/>
            <person name="Santana Q.C."/>
            <person name="Seifert K.A."/>
            <person name="Soal N."/>
            <person name="Steenkamp E.T."/>
            <person name="Tatham C.T."/>
            <person name="van der Nest M.A."/>
            <person name="Wingfield M.J."/>
        </authorList>
    </citation>
    <scope>NUCLEOTIDE SEQUENCE [LARGE SCALE GENOMIC DNA]</scope>
    <source>
        <strain evidence="1">CMW44962</strain>
    </source>
</reference>